<evidence type="ECO:0000313" key="4">
    <source>
        <dbReference type="EMBL" id="MBB6692860.1"/>
    </source>
</evidence>
<dbReference type="Gene3D" id="1.10.10.10">
    <property type="entry name" value="Winged helix-like DNA-binding domain superfamily/Winged helix DNA-binding domain"/>
    <property type="match status" value="1"/>
</dbReference>
<sequence>MIMECFNRLFPINRSLTGDGVRESLRILGEIVPIRQSEYPSGMDCFDWTVPKEWNVRSAWVKGRDGRTLIDFRDHNLHLVGYSVPVRATVSREELLARLHTRPDLPDAIPYVTSYYKEYWGFCVQHRRLAEFTDDEYEVVIDATLEDGHLTIGEGFIQGETDREILFSTYLCHPSMAINELSGPLVQTFVYKELLELKKRRGLKYSYRFLYVPETIGSILYLSQHGEELKAKVDAGYVVTCAGHGPSYTYKKSRRGDSLADKAALHVLSRSGRPYRTVEWSPVGSDERQYGSQAFNLPVGSLMRTPYLEYKEYHTSMDNESLISEEALQETVRTYLDIVETLEANEIYVSNHTHGEPKLDKHGVYPTIGGQRTEEQRRRLFMISYLLAFSDGKHDLMDVADKLGVVGKDLWETAKLLEDKGLLRKANGTEPAAAAGTFN</sequence>
<feature type="domain" description="UCP01524 winged helix-turn-helix" evidence="2">
    <location>
        <begin position="347"/>
        <end position="424"/>
    </location>
</feature>
<dbReference type="Gene3D" id="3.50.30.90">
    <property type="match status" value="1"/>
</dbReference>
<organism evidence="4 5">
    <name type="scientific">Cohnella xylanilytica</name>
    <dbReference type="NCBI Taxonomy" id="557555"/>
    <lineage>
        <taxon>Bacteria</taxon>
        <taxon>Bacillati</taxon>
        <taxon>Bacillota</taxon>
        <taxon>Bacilli</taxon>
        <taxon>Bacillales</taxon>
        <taxon>Paenibacillaceae</taxon>
        <taxon>Cohnella</taxon>
    </lineage>
</organism>
<feature type="domain" description="DUF2172" evidence="1">
    <location>
        <begin position="53"/>
        <end position="144"/>
    </location>
</feature>
<dbReference type="EMBL" id="JACJVR010000060">
    <property type="protein sequence ID" value="MBB6692860.1"/>
    <property type="molecule type" value="Genomic_DNA"/>
</dbReference>
<dbReference type="PIRSF" id="PIRSF015244">
    <property type="entry name" value="UCP015244"/>
    <property type="match status" value="1"/>
</dbReference>
<evidence type="ECO:0000259" key="2">
    <source>
        <dbReference type="Pfam" id="PF16221"/>
    </source>
</evidence>
<proteinExistence type="predicted"/>
<dbReference type="Proteomes" id="UP000553776">
    <property type="component" value="Unassembled WGS sequence"/>
</dbReference>
<dbReference type="InterPro" id="IPR012353">
    <property type="entry name" value="UCP015244"/>
</dbReference>
<name>A0A841U484_9BACL</name>
<dbReference type="RefSeq" id="WP_185136849.1">
    <property type="nucleotide sequence ID" value="NZ_JACJVR010000060.1"/>
</dbReference>
<evidence type="ECO:0000313" key="5">
    <source>
        <dbReference type="Proteomes" id="UP000553776"/>
    </source>
</evidence>
<dbReference type="InterPro" id="IPR032622">
    <property type="entry name" value="UCP01524_HTH"/>
</dbReference>
<dbReference type="AlphaFoldDB" id="A0A841U484"/>
<dbReference type="Pfam" id="PF16254">
    <property type="entry name" value="DUF4910"/>
    <property type="match status" value="1"/>
</dbReference>
<evidence type="ECO:0000259" key="3">
    <source>
        <dbReference type="Pfam" id="PF16254"/>
    </source>
</evidence>
<dbReference type="InterPro" id="IPR032610">
    <property type="entry name" value="DUF2172"/>
</dbReference>
<evidence type="ECO:0000259" key="1">
    <source>
        <dbReference type="Pfam" id="PF09940"/>
    </source>
</evidence>
<feature type="domain" description="DUF4910" evidence="3">
    <location>
        <begin position="6"/>
        <end position="345"/>
    </location>
</feature>
<protein>
    <submittedName>
        <fullName evidence="4">DUF4910 domain-containing protein</fullName>
    </submittedName>
</protein>
<reference evidence="4 5" key="1">
    <citation type="submission" date="2020-08" db="EMBL/GenBank/DDBJ databases">
        <title>Cohnella phylogeny.</title>
        <authorList>
            <person name="Dunlap C."/>
        </authorList>
    </citation>
    <scope>NUCLEOTIDE SEQUENCE [LARGE SCALE GENOMIC DNA]</scope>
    <source>
        <strain evidence="4 5">DSM 25239</strain>
    </source>
</reference>
<accession>A0A841U484</accession>
<comment type="caution">
    <text evidence="4">The sequence shown here is derived from an EMBL/GenBank/DDBJ whole genome shotgun (WGS) entry which is preliminary data.</text>
</comment>
<keyword evidence="5" id="KW-1185">Reference proteome</keyword>
<dbReference type="InterPro" id="IPR036388">
    <property type="entry name" value="WH-like_DNA-bd_sf"/>
</dbReference>
<dbReference type="SUPFAM" id="SSF53187">
    <property type="entry name" value="Zn-dependent exopeptidases"/>
    <property type="match status" value="1"/>
</dbReference>
<dbReference type="Gene3D" id="3.40.630.10">
    <property type="entry name" value="Zn peptidases"/>
    <property type="match status" value="1"/>
</dbReference>
<dbReference type="InterPro" id="IPR032589">
    <property type="entry name" value="DUF4910"/>
</dbReference>
<dbReference type="Pfam" id="PF16221">
    <property type="entry name" value="HTH_47"/>
    <property type="match status" value="1"/>
</dbReference>
<dbReference type="Pfam" id="PF09940">
    <property type="entry name" value="DUF2172"/>
    <property type="match status" value="1"/>
</dbReference>
<gene>
    <name evidence="4" type="ORF">H7B90_15730</name>
</gene>